<reference evidence="2 3" key="1">
    <citation type="journal article" date="2014" name="Curr. Biol.">
        <title>The genome of the clonal raider ant Cerapachys biroi.</title>
        <authorList>
            <person name="Oxley P.R."/>
            <person name="Ji L."/>
            <person name="Fetter-Pruneda I."/>
            <person name="McKenzie S.K."/>
            <person name="Li C."/>
            <person name="Hu H."/>
            <person name="Zhang G."/>
            <person name="Kronauer D.J."/>
        </authorList>
    </citation>
    <scope>NUCLEOTIDE SEQUENCE [LARGE SCALE GENOMIC DNA]</scope>
</reference>
<dbReference type="AlphaFoldDB" id="A0A026WRI8"/>
<protein>
    <submittedName>
        <fullName evidence="2">Uncharacterized protein</fullName>
    </submittedName>
</protein>
<evidence type="ECO:0000313" key="3">
    <source>
        <dbReference type="Proteomes" id="UP000053097"/>
    </source>
</evidence>
<keyword evidence="3" id="KW-1185">Reference proteome</keyword>
<dbReference type="Proteomes" id="UP000053097">
    <property type="component" value="Unassembled WGS sequence"/>
</dbReference>
<dbReference type="EMBL" id="KK107128">
    <property type="protein sequence ID" value="EZA58306.1"/>
    <property type="molecule type" value="Genomic_DNA"/>
</dbReference>
<gene>
    <name evidence="2" type="ORF">X777_01263</name>
</gene>
<organism evidence="2 3">
    <name type="scientific">Ooceraea biroi</name>
    <name type="common">Clonal raider ant</name>
    <name type="synonym">Cerapachys biroi</name>
    <dbReference type="NCBI Taxonomy" id="2015173"/>
    <lineage>
        <taxon>Eukaryota</taxon>
        <taxon>Metazoa</taxon>
        <taxon>Ecdysozoa</taxon>
        <taxon>Arthropoda</taxon>
        <taxon>Hexapoda</taxon>
        <taxon>Insecta</taxon>
        <taxon>Pterygota</taxon>
        <taxon>Neoptera</taxon>
        <taxon>Endopterygota</taxon>
        <taxon>Hymenoptera</taxon>
        <taxon>Apocrita</taxon>
        <taxon>Aculeata</taxon>
        <taxon>Formicoidea</taxon>
        <taxon>Formicidae</taxon>
        <taxon>Dorylinae</taxon>
        <taxon>Ooceraea</taxon>
    </lineage>
</organism>
<name>A0A026WRI8_OOCBI</name>
<evidence type="ECO:0000256" key="1">
    <source>
        <dbReference type="SAM" id="MobiDB-lite"/>
    </source>
</evidence>
<sequence length="96" mass="10803">MWGTASREEERNDDGRLDRRQLDGESERFNRSPIFDPELKLRSKTIGADDEEIHASERIGHDAAACIQLTSGCADACTRASTRHVDRSNCTHFVGR</sequence>
<evidence type="ECO:0000313" key="2">
    <source>
        <dbReference type="EMBL" id="EZA58306.1"/>
    </source>
</evidence>
<proteinExistence type="predicted"/>
<feature type="compositionally biased region" description="Basic and acidic residues" evidence="1">
    <location>
        <begin position="1"/>
        <end position="30"/>
    </location>
</feature>
<feature type="region of interest" description="Disordered" evidence="1">
    <location>
        <begin position="1"/>
        <end position="34"/>
    </location>
</feature>
<accession>A0A026WRI8</accession>